<accession>A0A438FSR5</accession>
<dbReference type="Gene3D" id="3.60.10.10">
    <property type="entry name" value="Endonuclease/exonuclease/phosphatase"/>
    <property type="match status" value="1"/>
</dbReference>
<evidence type="ECO:0000259" key="2">
    <source>
        <dbReference type="Pfam" id="PF03372"/>
    </source>
</evidence>
<evidence type="ECO:0000256" key="1">
    <source>
        <dbReference type="SAM" id="MobiDB-lite"/>
    </source>
</evidence>
<evidence type="ECO:0000313" key="3">
    <source>
        <dbReference type="EMBL" id="RVW62999.1"/>
    </source>
</evidence>
<feature type="domain" description="Endonuclease/exonuclease/phosphatase" evidence="2">
    <location>
        <begin position="141"/>
        <end position="347"/>
    </location>
</feature>
<proteinExistence type="predicted"/>
<dbReference type="GO" id="GO:0003824">
    <property type="term" value="F:catalytic activity"/>
    <property type="evidence" value="ECO:0007669"/>
    <property type="project" value="InterPro"/>
</dbReference>
<sequence length="354" mass="38935">MGQITSEVGGDEMAKFVASGNRHYLFCYSTVVGGAAKGVRSASGIRNRSGKEQEARKKKGGLHALAAWTDMEAPLSDLMSTRGVEGGGGLRVVGVGKREDRGGDEVVLDRAPHEIMDEGGRDPVSAQKNERKESSEGEAGRGANNCDKMKVIKALIKKNRVDLVCLQETKIQEMSRGLIRSLGVGRFLDWGTVDSRGSTGGIVVFWDNRVLDLIELEKGEHSISCHFKNCEDGFMWTFTGVYGPTMRRDRECLWNELGAIYGLWNGPWCVAGDFNAILSLEERSRGRSLNSNMRRFSDVIEDLQLKDLPLIGGPFTWSGGVNNQSFSRIDYFWSMKSGIIVLVVQAMCPPETSV</sequence>
<dbReference type="PANTHER" id="PTHR35218:SF9">
    <property type="entry name" value="ENDONUCLEASE_EXONUCLEASE_PHOSPHATASE DOMAIN-CONTAINING PROTEIN"/>
    <property type="match status" value="1"/>
</dbReference>
<dbReference type="InterPro" id="IPR036691">
    <property type="entry name" value="Endo/exonu/phosph_ase_sf"/>
</dbReference>
<reference evidence="3 4" key="1">
    <citation type="journal article" date="2018" name="PLoS Genet.">
        <title>Population sequencing reveals clonal diversity and ancestral inbreeding in the grapevine cultivar Chardonnay.</title>
        <authorList>
            <person name="Roach M.J."/>
            <person name="Johnson D.L."/>
            <person name="Bohlmann J."/>
            <person name="van Vuuren H.J."/>
            <person name="Jones S.J."/>
            <person name="Pretorius I.S."/>
            <person name="Schmidt S.A."/>
            <person name="Borneman A.R."/>
        </authorList>
    </citation>
    <scope>NUCLEOTIDE SEQUENCE [LARGE SCALE GENOMIC DNA]</scope>
    <source>
        <strain evidence="4">cv. Chardonnay</strain>
        <tissue evidence="3">Leaf</tissue>
    </source>
</reference>
<comment type="caution">
    <text evidence="3">The sequence shown here is derived from an EMBL/GenBank/DDBJ whole genome shotgun (WGS) entry which is preliminary data.</text>
</comment>
<dbReference type="EMBL" id="QGNW01000753">
    <property type="protein sequence ID" value="RVW62999.1"/>
    <property type="molecule type" value="Genomic_DNA"/>
</dbReference>
<evidence type="ECO:0000313" key="4">
    <source>
        <dbReference type="Proteomes" id="UP000288805"/>
    </source>
</evidence>
<dbReference type="PANTHER" id="PTHR35218">
    <property type="entry name" value="RNASE H DOMAIN-CONTAINING PROTEIN"/>
    <property type="match status" value="1"/>
</dbReference>
<dbReference type="InterPro" id="IPR005135">
    <property type="entry name" value="Endo/exonuclease/phosphatase"/>
</dbReference>
<organism evidence="3 4">
    <name type="scientific">Vitis vinifera</name>
    <name type="common">Grape</name>
    <dbReference type="NCBI Taxonomy" id="29760"/>
    <lineage>
        <taxon>Eukaryota</taxon>
        <taxon>Viridiplantae</taxon>
        <taxon>Streptophyta</taxon>
        <taxon>Embryophyta</taxon>
        <taxon>Tracheophyta</taxon>
        <taxon>Spermatophyta</taxon>
        <taxon>Magnoliopsida</taxon>
        <taxon>eudicotyledons</taxon>
        <taxon>Gunneridae</taxon>
        <taxon>Pentapetalae</taxon>
        <taxon>rosids</taxon>
        <taxon>Vitales</taxon>
        <taxon>Vitaceae</taxon>
        <taxon>Viteae</taxon>
        <taxon>Vitis</taxon>
    </lineage>
</organism>
<protein>
    <recommendedName>
        <fullName evidence="2">Endonuclease/exonuclease/phosphatase domain-containing protein</fullName>
    </recommendedName>
</protein>
<feature type="compositionally biased region" description="Basic and acidic residues" evidence="1">
    <location>
        <begin position="128"/>
        <end position="139"/>
    </location>
</feature>
<dbReference type="Pfam" id="PF03372">
    <property type="entry name" value="Exo_endo_phos"/>
    <property type="match status" value="1"/>
</dbReference>
<dbReference type="SUPFAM" id="SSF56219">
    <property type="entry name" value="DNase I-like"/>
    <property type="match status" value="1"/>
</dbReference>
<dbReference type="Proteomes" id="UP000288805">
    <property type="component" value="Unassembled WGS sequence"/>
</dbReference>
<dbReference type="AlphaFoldDB" id="A0A438FSR5"/>
<feature type="region of interest" description="Disordered" evidence="1">
    <location>
        <begin position="114"/>
        <end position="143"/>
    </location>
</feature>
<name>A0A438FSR5_VITVI</name>
<gene>
    <name evidence="3" type="ORF">CK203_059289</name>
</gene>